<organism evidence="4 5">
    <name type="scientific">Pontibacter chinhatensis</name>
    <dbReference type="NCBI Taxonomy" id="1436961"/>
    <lineage>
        <taxon>Bacteria</taxon>
        <taxon>Pseudomonadati</taxon>
        <taxon>Bacteroidota</taxon>
        <taxon>Cytophagia</taxon>
        <taxon>Cytophagales</taxon>
        <taxon>Hymenobacteraceae</taxon>
        <taxon>Pontibacter</taxon>
    </lineage>
</organism>
<dbReference type="STRING" id="1436961.SAMN05421739_103495"/>
<feature type="transmembrane region" description="Helical" evidence="2">
    <location>
        <begin position="27"/>
        <end position="47"/>
    </location>
</feature>
<feature type="region of interest" description="Disordered" evidence="1">
    <location>
        <begin position="129"/>
        <end position="166"/>
    </location>
</feature>
<dbReference type="OrthoDB" id="129627at2"/>
<protein>
    <recommendedName>
        <fullName evidence="3">LiaF transmembrane domain-containing protein</fullName>
    </recommendedName>
</protein>
<feature type="transmembrane region" description="Helical" evidence="2">
    <location>
        <begin position="53"/>
        <end position="70"/>
    </location>
</feature>
<keyword evidence="2" id="KW-1133">Transmembrane helix</keyword>
<dbReference type="Pfam" id="PF22570">
    <property type="entry name" value="LiaF-TM"/>
    <property type="match status" value="1"/>
</dbReference>
<accession>A0A1I2UD26</accession>
<evidence type="ECO:0000256" key="1">
    <source>
        <dbReference type="SAM" id="MobiDB-lite"/>
    </source>
</evidence>
<dbReference type="EMBL" id="FOOT01000003">
    <property type="protein sequence ID" value="SFG75085.1"/>
    <property type="molecule type" value="Genomic_DNA"/>
</dbReference>
<feature type="transmembrane region" description="Helical" evidence="2">
    <location>
        <begin position="102"/>
        <end position="118"/>
    </location>
</feature>
<dbReference type="InterPro" id="IPR054331">
    <property type="entry name" value="LiaF_TM"/>
</dbReference>
<sequence>MENRNQSSNQNYGDHWPEPRGGTSGKVIAGMLLIVVGLAILASKLHIFFLPGWVFSWQMFLIVLGLFIGFRHNFRKPGWLILVLLGTIFLINDLVTGFNLRIYFWPILLIGIGLWVMLKPRGRRDHFHTFPPAPGSHTTQNRQPEYTYESMGGAPEPESSTYTTAENSTYGTEDIVDAVAILGGIKKNIISKNFLGGEVVSVFGGTELNLSQADIQHPVVLEATQIFGGTTLIIPPHWEVKSEMVAILGGIDDKRPVMPGGYDPSKVLILKGTSLFGGLQLKSY</sequence>
<proteinExistence type="predicted"/>
<gene>
    <name evidence="4" type="ORF">SAMN05421739_103495</name>
</gene>
<evidence type="ECO:0000256" key="2">
    <source>
        <dbReference type="SAM" id="Phobius"/>
    </source>
</evidence>
<keyword evidence="2" id="KW-0472">Membrane</keyword>
<dbReference type="AlphaFoldDB" id="A0A1I2UD26"/>
<dbReference type="PANTHER" id="PTHR40763">
    <property type="entry name" value="MEMBRANE PROTEIN-RELATED"/>
    <property type="match status" value="1"/>
</dbReference>
<evidence type="ECO:0000313" key="4">
    <source>
        <dbReference type="EMBL" id="SFG75085.1"/>
    </source>
</evidence>
<reference evidence="5" key="1">
    <citation type="submission" date="2016-10" db="EMBL/GenBank/DDBJ databases">
        <authorList>
            <person name="Varghese N."/>
            <person name="Submissions S."/>
        </authorList>
    </citation>
    <scope>NUCLEOTIDE SEQUENCE [LARGE SCALE GENOMIC DNA]</scope>
    <source>
        <strain evidence="5">LP51</strain>
    </source>
</reference>
<keyword evidence="5" id="KW-1185">Reference proteome</keyword>
<evidence type="ECO:0000259" key="3">
    <source>
        <dbReference type="Pfam" id="PF22570"/>
    </source>
</evidence>
<dbReference type="PANTHER" id="PTHR40763:SF5">
    <property type="entry name" value="MEMBRANE PROTEIN"/>
    <property type="match status" value="1"/>
</dbReference>
<evidence type="ECO:0000313" key="5">
    <source>
        <dbReference type="Proteomes" id="UP000198724"/>
    </source>
</evidence>
<dbReference type="RefSeq" id="WP_092101285.1">
    <property type="nucleotide sequence ID" value="NZ_FOOT01000003.1"/>
</dbReference>
<name>A0A1I2UD26_9BACT</name>
<dbReference type="Proteomes" id="UP000198724">
    <property type="component" value="Unassembled WGS sequence"/>
</dbReference>
<feature type="domain" description="LiaF transmembrane" evidence="3">
    <location>
        <begin position="29"/>
        <end position="123"/>
    </location>
</feature>
<feature type="transmembrane region" description="Helical" evidence="2">
    <location>
        <begin position="77"/>
        <end position="96"/>
    </location>
</feature>
<keyword evidence="2" id="KW-0812">Transmembrane</keyword>